<dbReference type="OrthoDB" id="2182676at2"/>
<keyword evidence="3" id="KW-1185">Reference proteome</keyword>
<keyword evidence="1" id="KW-1133">Transmembrane helix</keyword>
<sequence length="205" mass="23994">MNGWNRFNQVATWMVKIAYLNVLWILFSIFGLLVFGLFPATVAIFTIVRKWFHGEKELAIFSCFWSIFRGEFIKANGYALLFLAAGYLLYYDFIFLQLNEGQLVFLYPIFIFLAIVYIVTLLYFFVVYVHFDLKFFQTIKQSFLIAAVSPIETLLMVASFFILYWIVRLIPGIIPLFTGSILAIVITWIGHRAFAKIERKKEIRS</sequence>
<feature type="transmembrane region" description="Helical" evidence="1">
    <location>
        <begin position="104"/>
        <end position="131"/>
    </location>
</feature>
<keyword evidence="1" id="KW-0472">Membrane</keyword>
<evidence type="ECO:0000313" key="3">
    <source>
        <dbReference type="Proteomes" id="UP000219546"/>
    </source>
</evidence>
<dbReference type="Proteomes" id="UP000219546">
    <property type="component" value="Unassembled WGS sequence"/>
</dbReference>
<name>A0A285CZ82_9BACI</name>
<keyword evidence="1" id="KW-0812">Transmembrane</keyword>
<reference evidence="2 3" key="1">
    <citation type="submission" date="2017-08" db="EMBL/GenBank/DDBJ databases">
        <authorList>
            <person name="de Groot N.N."/>
        </authorList>
    </citation>
    <scope>NUCLEOTIDE SEQUENCE [LARGE SCALE GENOMIC DNA]</scope>
    <source>
        <strain evidence="2 3">JC228</strain>
    </source>
</reference>
<gene>
    <name evidence="2" type="ORF">SAMN05877753_106181</name>
</gene>
<dbReference type="Pfam" id="PF04854">
    <property type="entry name" value="DUF624"/>
    <property type="match status" value="1"/>
</dbReference>
<dbReference type="RefSeq" id="WP_097159340.1">
    <property type="nucleotide sequence ID" value="NZ_JBEPMQ010000005.1"/>
</dbReference>
<evidence type="ECO:0000313" key="2">
    <source>
        <dbReference type="EMBL" id="SNX72715.1"/>
    </source>
</evidence>
<protein>
    <submittedName>
        <fullName evidence="2">Uncharacterized membrane protein YesL</fullName>
    </submittedName>
</protein>
<accession>A0A285CZ82</accession>
<feature type="transmembrane region" description="Helical" evidence="1">
    <location>
        <begin position="22"/>
        <end position="48"/>
    </location>
</feature>
<feature type="transmembrane region" description="Helical" evidence="1">
    <location>
        <begin position="173"/>
        <end position="195"/>
    </location>
</feature>
<feature type="transmembrane region" description="Helical" evidence="1">
    <location>
        <begin position="78"/>
        <end position="98"/>
    </location>
</feature>
<organism evidence="2 3">
    <name type="scientific">Bacillus oleivorans</name>
    <dbReference type="NCBI Taxonomy" id="1448271"/>
    <lineage>
        <taxon>Bacteria</taxon>
        <taxon>Bacillati</taxon>
        <taxon>Bacillota</taxon>
        <taxon>Bacilli</taxon>
        <taxon>Bacillales</taxon>
        <taxon>Bacillaceae</taxon>
        <taxon>Bacillus</taxon>
    </lineage>
</organism>
<evidence type="ECO:0000256" key="1">
    <source>
        <dbReference type="SAM" id="Phobius"/>
    </source>
</evidence>
<feature type="transmembrane region" description="Helical" evidence="1">
    <location>
        <begin position="143"/>
        <end position="167"/>
    </location>
</feature>
<dbReference type="EMBL" id="OAOP01000006">
    <property type="protein sequence ID" value="SNX72715.1"/>
    <property type="molecule type" value="Genomic_DNA"/>
</dbReference>
<dbReference type="InterPro" id="IPR006938">
    <property type="entry name" value="DUF624"/>
</dbReference>
<dbReference type="AlphaFoldDB" id="A0A285CZ82"/>
<proteinExistence type="predicted"/>